<keyword evidence="4" id="KW-0804">Transcription</keyword>
<dbReference type="GO" id="GO:0003700">
    <property type="term" value="F:DNA-binding transcription factor activity"/>
    <property type="evidence" value="ECO:0007669"/>
    <property type="project" value="InterPro"/>
</dbReference>
<dbReference type="Pfam" id="PF00126">
    <property type="entry name" value="HTH_1"/>
    <property type="match status" value="1"/>
</dbReference>
<dbReference type="Gene3D" id="1.10.10.10">
    <property type="entry name" value="Winged helix-like DNA-binding domain superfamily/Winged helix DNA-binding domain"/>
    <property type="match status" value="1"/>
</dbReference>
<proteinExistence type="inferred from homology"/>
<accession>A0A679JAI8</accession>
<dbReference type="PANTHER" id="PTHR30537">
    <property type="entry name" value="HTH-TYPE TRANSCRIPTIONAL REGULATOR"/>
    <property type="match status" value="1"/>
</dbReference>
<dbReference type="Pfam" id="PF03466">
    <property type="entry name" value="LysR_substrate"/>
    <property type="match status" value="1"/>
</dbReference>
<evidence type="ECO:0000256" key="4">
    <source>
        <dbReference type="ARBA" id="ARBA00023163"/>
    </source>
</evidence>
<dbReference type="GO" id="GO:0003677">
    <property type="term" value="F:DNA binding"/>
    <property type="evidence" value="ECO:0007669"/>
    <property type="project" value="UniProtKB-KW"/>
</dbReference>
<dbReference type="EMBL" id="LR743507">
    <property type="protein sequence ID" value="CAA2103594.1"/>
    <property type="molecule type" value="Genomic_DNA"/>
</dbReference>
<dbReference type="SUPFAM" id="SSF46785">
    <property type="entry name" value="Winged helix' DNA-binding domain"/>
    <property type="match status" value="1"/>
</dbReference>
<sequence>MSRIDLALVEAFALVARSGSLTRAESLSGTSKATLSRQLTRLEELLGAQLLMRSPRSITPTEAGRAFLLRAEGLLDEVTGRLEAASTEIHELTTGVSGGLSLLSDTQFSTSFVCHVVKLFLESHPNVRCQLDVASGFHAPRVGDVDCYVCSEPPDAPNLVAKLLGRLNYGLYASPQYLSRHGVPSTPEDLARHQSIVMKEPSVERAQVLLVSGASSFAFRPEAAFETNDHWVMKTFCIDGLGIALLPAFFVRPEAEQGVLVPVLPAWQPEPRRIYCAYQRQRYMGQKLRAFVDLMARCVVDIDSYNYYVGSSAGRRRKAAARP</sequence>
<keyword evidence="3" id="KW-0238">DNA-binding</keyword>
<gene>
    <name evidence="6" type="primary">pgrR_6</name>
    <name evidence="6" type="ORF">VVAX_02339</name>
</gene>
<dbReference type="InterPro" id="IPR005119">
    <property type="entry name" value="LysR_subst-bd"/>
</dbReference>
<evidence type="ECO:0000259" key="5">
    <source>
        <dbReference type="PROSITE" id="PS50931"/>
    </source>
</evidence>
<dbReference type="PROSITE" id="PS50931">
    <property type="entry name" value="HTH_LYSR"/>
    <property type="match status" value="1"/>
</dbReference>
<organism evidence="6">
    <name type="scientific">Variovorax paradoxus</name>
    <dbReference type="NCBI Taxonomy" id="34073"/>
    <lineage>
        <taxon>Bacteria</taxon>
        <taxon>Pseudomonadati</taxon>
        <taxon>Pseudomonadota</taxon>
        <taxon>Betaproteobacteria</taxon>
        <taxon>Burkholderiales</taxon>
        <taxon>Comamonadaceae</taxon>
        <taxon>Variovorax</taxon>
    </lineage>
</organism>
<evidence type="ECO:0000256" key="3">
    <source>
        <dbReference type="ARBA" id="ARBA00023125"/>
    </source>
</evidence>
<dbReference type="CDD" id="cd08422">
    <property type="entry name" value="PBP2_CrgA_like"/>
    <property type="match status" value="1"/>
</dbReference>
<keyword evidence="2" id="KW-0805">Transcription regulation</keyword>
<dbReference type="PANTHER" id="PTHR30537:SF5">
    <property type="entry name" value="HTH-TYPE TRANSCRIPTIONAL ACTIVATOR TTDR-RELATED"/>
    <property type="match status" value="1"/>
</dbReference>
<comment type="similarity">
    <text evidence="1">Belongs to the LysR transcriptional regulatory family.</text>
</comment>
<dbReference type="InterPro" id="IPR036390">
    <property type="entry name" value="WH_DNA-bd_sf"/>
</dbReference>
<name>A0A679JAI8_VARPD</name>
<reference evidence="6" key="1">
    <citation type="submission" date="2019-12" db="EMBL/GenBank/DDBJ databases">
        <authorList>
            <person name="Cremers G."/>
        </authorList>
    </citation>
    <scope>NUCLEOTIDE SEQUENCE</scope>
    <source>
        <strain evidence="6">Vvax</strain>
    </source>
</reference>
<protein>
    <submittedName>
        <fullName evidence="6">HTH-type transcriptional regulator PgrR</fullName>
    </submittedName>
</protein>
<feature type="domain" description="HTH lysR-type" evidence="5">
    <location>
        <begin position="4"/>
        <end position="61"/>
    </location>
</feature>
<dbReference type="RefSeq" id="WP_339090001.1">
    <property type="nucleotide sequence ID" value="NZ_LR743507.1"/>
</dbReference>
<evidence type="ECO:0000256" key="1">
    <source>
        <dbReference type="ARBA" id="ARBA00009437"/>
    </source>
</evidence>
<dbReference type="SUPFAM" id="SSF53850">
    <property type="entry name" value="Periplasmic binding protein-like II"/>
    <property type="match status" value="1"/>
</dbReference>
<dbReference type="InterPro" id="IPR058163">
    <property type="entry name" value="LysR-type_TF_proteobact-type"/>
</dbReference>
<evidence type="ECO:0000313" key="6">
    <source>
        <dbReference type="EMBL" id="CAA2103594.1"/>
    </source>
</evidence>
<dbReference type="AlphaFoldDB" id="A0A679JAI8"/>
<dbReference type="InterPro" id="IPR036388">
    <property type="entry name" value="WH-like_DNA-bd_sf"/>
</dbReference>
<dbReference type="InterPro" id="IPR000847">
    <property type="entry name" value="LysR_HTH_N"/>
</dbReference>
<dbReference type="Gene3D" id="3.40.190.290">
    <property type="match status" value="1"/>
</dbReference>
<evidence type="ECO:0000256" key="2">
    <source>
        <dbReference type="ARBA" id="ARBA00023015"/>
    </source>
</evidence>